<feature type="domain" description="4Fe-4S ferredoxin-type" evidence="9">
    <location>
        <begin position="1"/>
        <end position="29"/>
    </location>
</feature>
<dbReference type="PROSITE" id="PS51379">
    <property type="entry name" value="4FE4S_FER_2"/>
    <property type="match status" value="1"/>
</dbReference>
<protein>
    <recommendedName>
        <fullName evidence="8">Ferredoxin</fullName>
    </recommendedName>
</protein>
<evidence type="ECO:0000259" key="9">
    <source>
        <dbReference type="PROSITE" id="PS51379"/>
    </source>
</evidence>
<keyword evidence="3 8" id="KW-0479">Metal-binding</keyword>
<dbReference type="InterPro" id="IPR010693">
    <property type="entry name" value="Divergent_4Fe-4S_mono-cluster"/>
</dbReference>
<comment type="function">
    <text evidence="8">Ferredoxins are iron-sulfur proteins that transfer electrons in a wide variety of metabolic reactions.</text>
</comment>
<keyword evidence="5 8" id="KW-0408">Iron</keyword>
<proteinExistence type="predicted"/>
<dbReference type="PRINTS" id="PR00352">
    <property type="entry name" value="3FE4SFRDOXIN"/>
</dbReference>
<reference evidence="10 11" key="1">
    <citation type="submission" date="2020-07" db="EMBL/GenBank/DDBJ databases">
        <title>Sequencing the genomes of 1000 actinobacteria strains.</title>
        <authorList>
            <person name="Klenk H.-P."/>
        </authorList>
    </citation>
    <scope>NUCLEOTIDE SEQUENCE [LARGE SCALE GENOMIC DNA]</scope>
    <source>
        <strain evidence="10 11">DSM 44442</strain>
    </source>
</reference>
<evidence type="ECO:0000313" key="10">
    <source>
        <dbReference type="EMBL" id="NYJ34622.1"/>
    </source>
</evidence>
<dbReference type="Gene3D" id="3.30.70.20">
    <property type="match status" value="1"/>
</dbReference>
<keyword evidence="2 8" id="KW-0813">Transport</keyword>
<evidence type="ECO:0000256" key="5">
    <source>
        <dbReference type="ARBA" id="ARBA00023004"/>
    </source>
</evidence>
<dbReference type="GO" id="GO:0005506">
    <property type="term" value="F:iron ion binding"/>
    <property type="evidence" value="ECO:0007669"/>
    <property type="project" value="UniProtKB-UniRule"/>
</dbReference>
<comment type="caution">
    <text evidence="10">The sequence shown here is derived from an EMBL/GenBank/DDBJ whole genome shotgun (WGS) entry which is preliminary data.</text>
</comment>
<evidence type="ECO:0000313" key="11">
    <source>
        <dbReference type="Proteomes" id="UP000572051"/>
    </source>
</evidence>
<dbReference type="InterPro" id="IPR001080">
    <property type="entry name" value="3Fe4S_ferredoxin"/>
</dbReference>
<dbReference type="GO" id="GO:0009055">
    <property type="term" value="F:electron transfer activity"/>
    <property type="evidence" value="ECO:0007669"/>
    <property type="project" value="UniProtKB-UniRule"/>
</dbReference>
<dbReference type="PANTHER" id="PTHR36923:SF3">
    <property type="entry name" value="FERREDOXIN"/>
    <property type="match status" value="1"/>
</dbReference>
<dbReference type="EMBL" id="JACCFS010000001">
    <property type="protein sequence ID" value="NYJ34622.1"/>
    <property type="molecule type" value="Genomic_DNA"/>
</dbReference>
<evidence type="ECO:0000256" key="4">
    <source>
        <dbReference type="ARBA" id="ARBA00022982"/>
    </source>
</evidence>
<evidence type="ECO:0000256" key="8">
    <source>
        <dbReference type="RuleBase" id="RU368020"/>
    </source>
</evidence>
<evidence type="ECO:0000256" key="1">
    <source>
        <dbReference type="ARBA" id="ARBA00001927"/>
    </source>
</evidence>
<dbReference type="RefSeq" id="WP_179823312.1">
    <property type="nucleotide sequence ID" value="NZ_JACCFS010000001.1"/>
</dbReference>
<keyword evidence="4 8" id="KW-0249">Electron transport</keyword>
<dbReference type="PANTHER" id="PTHR36923">
    <property type="entry name" value="FERREDOXIN"/>
    <property type="match status" value="1"/>
</dbReference>
<sequence length="73" mass="7571">MRIGVDRSRCIGAGMCALTAPEVFDQDTGDGRVLTLDAAPEGAAAEAARRAVGLCPSGALSEVPPTRENRDRT</sequence>
<comment type="cofactor">
    <cofactor evidence="1">
        <name>[3Fe-4S] cluster</name>
        <dbReference type="ChEBI" id="CHEBI:21137"/>
    </cofactor>
</comment>
<dbReference type="GO" id="GO:0051538">
    <property type="term" value="F:3 iron, 4 sulfur cluster binding"/>
    <property type="evidence" value="ECO:0007669"/>
    <property type="project" value="UniProtKB-KW"/>
</dbReference>
<evidence type="ECO:0000256" key="7">
    <source>
        <dbReference type="ARBA" id="ARBA00023291"/>
    </source>
</evidence>
<accession>A0A7Z0JAC0</accession>
<dbReference type="Proteomes" id="UP000572051">
    <property type="component" value="Unassembled WGS sequence"/>
</dbReference>
<evidence type="ECO:0000256" key="3">
    <source>
        <dbReference type="ARBA" id="ARBA00022723"/>
    </source>
</evidence>
<dbReference type="SUPFAM" id="SSF54862">
    <property type="entry name" value="4Fe-4S ferredoxins"/>
    <property type="match status" value="1"/>
</dbReference>
<dbReference type="InterPro" id="IPR017896">
    <property type="entry name" value="4Fe4S_Fe-S-bd"/>
</dbReference>
<name>A0A7Z0JAC0_9ACTN</name>
<keyword evidence="11" id="KW-1185">Reference proteome</keyword>
<dbReference type="InterPro" id="IPR051269">
    <property type="entry name" value="Fe-S_cluster_ET"/>
</dbReference>
<dbReference type="AlphaFoldDB" id="A0A7Z0JAC0"/>
<evidence type="ECO:0000256" key="2">
    <source>
        <dbReference type="ARBA" id="ARBA00022448"/>
    </source>
</evidence>
<keyword evidence="7" id="KW-0003">3Fe-4S</keyword>
<dbReference type="Pfam" id="PF06902">
    <property type="entry name" value="Fer4_19"/>
    <property type="match status" value="1"/>
</dbReference>
<evidence type="ECO:0000256" key="6">
    <source>
        <dbReference type="ARBA" id="ARBA00023014"/>
    </source>
</evidence>
<organism evidence="10 11">
    <name type="scientific">Nocardiopsis aegyptia</name>
    <dbReference type="NCBI Taxonomy" id="220378"/>
    <lineage>
        <taxon>Bacteria</taxon>
        <taxon>Bacillati</taxon>
        <taxon>Actinomycetota</taxon>
        <taxon>Actinomycetes</taxon>
        <taxon>Streptosporangiales</taxon>
        <taxon>Nocardiopsidaceae</taxon>
        <taxon>Nocardiopsis</taxon>
    </lineage>
</organism>
<gene>
    <name evidence="10" type="ORF">HNR10_002503</name>
</gene>
<keyword evidence="6 8" id="KW-0411">Iron-sulfur</keyword>